<dbReference type="PANTHER" id="PTHR43025">
    <property type="entry name" value="MONOGALACTOSYLDIACYLGLYCEROL SYNTHASE"/>
    <property type="match status" value="1"/>
</dbReference>
<proteinExistence type="inferred from homology"/>
<feature type="region of interest" description="Disordered" evidence="4">
    <location>
        <begin position="1"/>
        <end position="27"/>
    </location>
</feature>
<evidence type="ECO:0000259" key="5">
    <source>
        <dbReference type="Pfam" id="PF06925"/>
    </source>
</evidence>
<evidence type="ECO:0000313" key="7">
    <source>
        <dbReference type="Proteomes" id="UP000749040"/>
    </source>
</evidence>
<evidence type="ECO:0000256" key="4">
    <source>
        <dbReference type="SAM" id="MobiDB-lite"/>
    </source>
</evidence>
<organism evidence="6 7">
    <name type="scientific">Actinacidiphila acididurans</name>
    <dbReference type="NCBI Taxonomy" id="2784346"/>
    <lineage>
        <taxon>Bacteria</taxon>
        <taxon>Bacillati</taxon>
        <taxon>Actinomycetota</taxon>
        <taxon>Actinomycetes</taxon>
        <taxon>Kitasatosporales</taxon>
        <taxon>Streptomycetaceae</taxon>
        <taxon>Actinacidiphila</taxon>
    </lineage>
</organism>
<comment type="similarity">
    <text evidence="1">Belongs to the glycosyltransferase 28 family.</text>
</comment>
<dbReference type="GO" id="GO:0016740">
    <property type="term" value="F:transferase activity"/>
    <property type="evidence" value="ECO:0007669"/>
    <property type="project" value="UniProtKB-KW"/>
</dbReference>
<name>A0ABS2TY35_9ACTN</name>
<evidence type="ECO:0000313" key="6">
    <source>
        <dbReference type="EMBL" id="MBM9508251.1"/>
    </source>
</evidence>
<sequence length="453" mass="46800">MSHGDNRAHDQAHPHPRLPADPPSAPAGTRRIAIISASVGAGHDGAAGELARGLEAQGFRVDRLDFLDLLPAGAGRLLCSAYRGMLTLAPSGYQRIYATTEESRSLGPGARTVFRTAEHRTMRALLPGTCAVVSTYPGASQVLGHLRQRGRLTVPALTYLTDFSVHGLWVAPGVDAHLAAHAVPAGQARAQGAAAVMTTGPVVGSRFVPAAPAERRDARARFGLPEDARLALLVAGSWGVGQVREAAAEIRDSGVAAPVVVCGRNQALADRLRQDGIGHVYGWVDDMPGLMHATDVLVQNAGGLTSLEAFAGGLPVASYRCIPGHGRTNAAALDEAGLAVWIREPERLGPVLSELIDGPSGRRQRARGLALYGGAGPVAAIAALAGQHAQGQHGSAVARPAPVRRPVRRTLTGAAAAVAVTASLSTAAPLVAAHHGSHVRRSTLTHVLNGGPR</sequence>
<reference evidence="6 7" key="1">
    <citation type="submission" date="2021-01" db="EMBL/GenBank/DDBJ databases">
        <title>Streptomyces acididurans sp. nov., isolated from a peat swamp forest soil.</title>
        <authorList>
            <person name="Chantavorakit T."/>
            <person name="Duangmal K."/>
        </authorList>
    </citation>
    <scope>NUCLEOTIDE SEQUENCE [LARGE SCALE GENOMIC DNA]</scope>
    <source>
        <strain evidence="6 7">KK5PA1</strain>
    </source>
</reference>
<dbReference type="PANTHER" id="PTHR43025:SF3">
    <property type="entry name" value="MONOGALACTOSYLDIACYLGLYCEROL SYNTHASE 1, CHLOROPLASTIC"/>
    <property type="match status" value="1"/>
</dbReference>
<dbReference type="Pfam" id="PF06925">
    <property type="entry name" value="MGDG_synth"/>
    <property type="match status" value="1"/>
</dbReference>
<evidence type="ECO:0000256" key="1">
    <source>
        <dbReference type="ARBA" id="ARBA00006962"/>
    </source>
</evidence>
<feature type="compositionally biased region" description="Basic and acidic residues" evidence="4">
    <location>
        <begin position="1"/>
        <end position="13"/>
    </location>
</feature>
<feature type="domain" description="Diacylglycerol glucosyltransferase N-terminal" evidence="5">
    <location>
        <begin position="63"/>
        <end position="193"/>
    </location>
</feature>
<keyword evidence="3 6" id="KW-0808">Transferase</keyword>
<evidence type="ECO:0000256" key="3">
    <source>
        <dbReference type="ARBA" id="ARBA00022679"/>
    </source>
</evidence>
<keyword evidence="7" id="KW-1185">Reference proteome</keyword>
<keyword evidence="2" id="KW-0328">Glycosyltransferase</keyword>
<evidence type="ECO:0000256" key="2">
    <source>
        <dbReference type="ARBA" id="ARBA00022676"/>
    </source>
</evidence>
<dbReference type="SUPFAM" id="SSF53756">
    <property type="entry name" value="UDP-Glycosyltransferase/glycogen phosphorylase"/>
    <property type="match status" value="1"/>
</dbReference>
<dbReference type="Gene3D" id="3.40.50.2000">
    <property type="entry name" value="Glycogen Phosphorylase B"/>
    <property type="match status" value="1"/>
</dbReference>
<protein>
    <submittedName>
        <fullName evidence="6">UDP-N-acetylglucosamine--N-acetylglucosamine transferase</fullName>
    </submittedName>
</protein>
<dbReference type="InterPro" id="IPR009695">
    <property type="entry name" value="Diacylglyc_glucosyltr_N"/>
</dbReference>
<dbReference type="RefSeq" id="WP_205360111.1">
    <property type="nucleotide sequence ID" value="NZ_JADKYB010000016.1"/>
</dbReference>
<dbReference type="Proteomes" id="UP000749040">
    <property type="component" value="Unassembled WGS sequence"/>
</dbReference>
<dbReference type="EMBL" id="JADKYB010000016">
    <property type="protein sequence ID" value="MBM9508251.1"/>
    <property type="molecule type" value="Genomic_DNA"/>
</dbReference>
<dbReference type="InterPro" id="IPR050519">
    <property type="entry name" value="Glycosyltransf_28_UgtP"/>
</dbReference>
<comment type="caution">
    <text evidence="6">The sequence shown here is derived from an EMBL/GenBank/DDBJ whole genome shotgun (WGS) entry which is preliminary data.</text>
</comment>
<accession>A0ABS2TY35</accession>
<gene>
    <name evidence="6" type="ORF">ITX44_27580</name>
</gene>